<dbReference type="SUPFAM" id="SSF51445">
    <property type="entry name" value="(Trans)glycosidases"/>
    <property type="match status" value="1"/>
</dbReference>
<protein>
    <recommendedName>
        <fullName evidence="1">Cytosolic endo-beta-N-acetylglucosaminidase TIM barrel domain-containing protein</fullName>
    </recommendedName>
</protein>
<dbReference type="Pfam" id="PF03644">
    <property type="entry name" value="Glyco_hydro_85"/>
    <property type="match status" value="1"/>
</dbReference>
<feature type="non-terminal residue" evidence="2">
    <location>
        <position position="354"/>
    </location>
</feature>
<accession>A0AAD7ZIW2</accession>
<evidence type="ECO:0000313" key="2">
    <source>
        <dbReference type="EMBL" id="KAJ9581509.1"/>
    </source>
</evidence>
<organism evidence="2 3">
    <name type="scientific">Diploptera punctata</name>
    <name type="common">Pacific beetle cockroach</name>
    <dbReference type="NCBI Taxonomy" id="6984"/>
    <lineage>
        <taxon>Eukaryota</taxon>
        <taxon>Metazoa</taxon>
        <taxon>Ecdysozoa</taxon>
        <taxon>Arthropoda</taxon>
        <taxon>Hexapoda</taxon>
        <taxon>Insecta</taxon>
        <taxon>Pterygota</taxon>
        <taxon>Neoptera</taxon>
        <taxon>Polyneoptera</taxon>
        <taxon>Dictyoptera</taxon>
        <taxon>Blattodea</taxon>
        <taxon>Blaberoidea</taxon>
        <taxon>Blaberidae</taxon>
        <taxon>Diplopterinae</taxon>
        <taxon>Diploptera</taxon>
    </lineage>
</organism>
<dbReference type="AlphaFoldDB" id="A0AAD7ZIW2"/>
<dbReference type="PANTHER" id="PTHR13246">
    <property type="entry name" value="ENDO BETA N-ACETYLGLUCOSAMINIDASE"/>
    <property type="match status" value="1"/>
</dbReference>
<sequence length="354" mass="40081">MTLKYSTGTVITEWTDGEKECNKILENEETVEEFVDCLVSFCLNFGFDGYLLNIENPISAEKVSKLELFVELLHSKLHAQVPHAELIWYDSVTSKGSLKWQNELNDNNRTFFEKCDGIFLNYSWDEGNLSNSAVNAGARYLDVYVGVDVFGRNFYKGGGYNSHEAAELIRKHNLSMAIFAPSWVHQYLGGPHFLHLEYVFWHTMWPFLYIHIPQDLPFTTTFCQGYGKKRYENGRVTSCLPWYNLSKQQYQPNVPSCQNADFVELIVNARKKDGITEEINKEAEKVLTVGCVQHCSEDAFTGGGCLLISYSCRIFKCSFKCNGELVVTLAIKPASEGGGDLNVLLNTENKDGVT</sequence>
<dbReference type="Gene3D" id="2.60.120.260">
    <property type="entry name" value="Galactose-binding domain-like"/>
    <property type="match status" value="1"/>
</dbReference>
<evidence type="ECO:0000259" key="1">
    <source>
        <dbReference type="Pfam" id="PF03644"/>
    </source>
</evidence>
<dbReference type="InterPro" id="IPR017853">
    <property type="entry name" value="GH"/>
</dbReference>
<feature type="domain" description="Cytosolic endo-beta-N-acetylglucosaminidase TIM barrel" evidence="1">
    <location>
        <begin position="8"/>
        <end position="229"/>
    </location>
</feature>
<dbReference type="GO" id="GO:0033925">
    <property type="term" value="F:mannosyl-glycoprotein endo-beta-N-acetylglucosaminidase activity"/>
    <property type="evidence" value="ECO:0007669"/>
    <property type="project" value="UniProtKB-EC"/>
</dbReference>
<dbReference type="PANTHER" id="PTHR13246:SF1">
    <property type="entry name" value="CYTOSOLIC ENDO-BETA-N-ACETYLGLUCOSAMINIDASE"/>
    <property type="match status" value="1"/>
</dbReference>
<dbReference type="Gene3D" id="3.20.20.80">
    <property type="entry name" value="Glycosidases"/>
    <property type="match status" value="1"/>
</dbReference>
<evidence type="ECO:0000313" key="3">
    <source>
        <dbReference type="Proteomes" id="UP001233999"/>
    </source>
</evidence>
<gene>
    <name evidence="2" type="ORF">L9F63_023313</name>
</gene>
<dbReference type="EMBL" id="JASPKZ010007907">
    <property type="protein sequence ID" value="KAJ9581509.1"/>
    <property type="molecule type" value="Genomic_DNA"/>
</dbReference>
<proteinExistence type="predicted"/>
<reference evidence="2" key="1">
    <citation type="journal article" date="2023" name="IScience">
        <title>Live-bearing cockroach genome reveals convergent evolutionary mechanisms linked to viviparity in insects and beyond.</title>
        <authorList>
            <person name="Fouks B."/>
            <person name="Harrison M.C."/>
            <person name="Mikhailova A.A."/>
            <person name="Marchal E."/>
            <person name="English S."/>
            <person name="Carruthers M."/>
            <person name="Jennings E.C."/>
            <person name="Chiamaka E.L."/>
            <person name="Frigard R.A."/>
            <person name="Pippel M."/>
            <person name="Attardo G.M."/>
            <person name="Benoit J.B."/>
            <person name="Bornberg-Bauer E."/>
            <person name="Tobe S.S."/>
        </authorList>
    </citation>
    <scope>NUCLEOTIDE SEQUENCE</scope>
    <source>
        <strain evidence="2">Stay&amp;Tobe</strain>
    </source>
</reference>
<dbReference type="GO" id="GO:0005829">
    <property type="term" value="C:cytosol"/>
    <property type="evidence" value="ECO:0007669"/>
    <property type="project" value="UniProtKB-SubCell"/>
</dbReference>
<keyword evidence="3" id="KW-1185">Reference proteome</keyword>
<dbReference type="InterPro" id="IPR032979">
    <property type="entry name" value="ENGase"/>
</dbReference>
<reference evidence="2" key="2">
    <citation type="submission" date="2023-05" db="EMBL/GenBank/DDBJ databases">
        <authorList>
            <person name="Fouks B."/>
        </authorList>
    </citation>
    <scope>NUCLEOTIDE SEQUENCE</scope>
    <source>
        <strain evidence="2">Stay&amp;Tobe</strain>
        <tissue evidence="2">Testes</tissue>
    </source>
</reference>
<dbReference type="Proteomes" id="UP001233999">
    <property type="component" value="Unassembled WGS sequence"/>
</dbReference>
<dbReference type="InterPro" id="IPR005201">
    <property type="entry name" value="TIM_ENGase"/>
</dbReference>
<name>A0AAD7ZIW2_DIPPU</name>
<comment type="caution">
    <text evidence="2">The sequence shown here is derived from an EMBL/GenBank/DDBJ whole genome shotgun (WGS) entry which is preliminary data.</text>
</comment>